<evidence type="ECO:0000313" key="2">
    <source>
        <dbReference type="Proteomes" id="UP000428325"/>
    </source>
</evidence>
<reference evidence="1 2" key="1">
    <citation type="submission" date="2018-12" db="EMBL/GenBank/DDBJ databases">
        <title>Complete genome sequence of Haloplanus rallus MBLA0036.</title>
        <authorList>
            <person name="Nam Y.-d."/>
            <person name="Kang J."/>
            <person name="Chung W.-H."/>
            <person name="Park Y.S."/>
        </authorList>
    </citation>
    <scope>NUCLEOTIDE SEQUENCE [LARGE SCALE GENOMIC DNA]</scope>
    <source>
        <strain evidence="1 2">MBLA0036</strain>
    </source>
</reference>
<dbReference type="GeneID" id="99246181"/>
<dbReference type="InterPro" id="IPR013373">
    <property type="entry name" value="Flagellin/pilin_N_arc"/>
</dbReference>
<dbReference type="AlphaFoldDB" id="A0A6B9FE20"/>
<keyword evidence="2" id="KW-1185">Reference proteome</keyword>
<sequence>MNRRGISPLVGTVVVIVITLLLASMFAAGATQMADFDRERDQVGDLTDDRGAGGWNDSYRSELIWARDDDPDENTVHVVNYTIATGADAAGNSLNSVVVEYPDGSASVTGVDEREDIETVGIDEDRDGDIEVDATDDVECCPPDDGVKVSDGGNTITIELSGNYNLEGGDALIVEFEEVDNPDGAGDYAVTVGINGDETDSGTLEIDND</sequence>
<dbReference type="EMBL" id="CP034345">
    <property type="protein sequence ID" value="QGX94920.1"/>
    <property type="molecule type" value="Genomic_DNA"/>
</dbReference>
<gene>
    <name evidence="1" type="ORF">EI982_09025</name>
</gene>
<dbReference type="OrthoDB" id="346326at2157"/>
<dbReference type="RefSeq" id="WP_157689377.1">
    <property type="nucleotide sequence ID" value="NZ_CP034345.1"/>
</dbReference>
<dbReference type="KEGG" id="hra:EI982_09025"/>
<dbReference type="Proteomes" id="UP000428325">
    <property type="component" value="Chromosome"/>
</dbReference>
<organism evidence="1 2">
    <name type="scientific">Haloplanus rallus</name>
    <dbReference type="NCBI Taxonomy" id="1816183"/>
    <lineage>
        <taxon>Archaea</taxon>
        <taxon>Methanobacteriati</taxon>
        <taxon>Methanobacteriota</taxon>
        <taxon>Stenosarchaea group</taxon>
        <taxon>Halobacteria</taxon>
        <taxon>Halobacteriales</taxon>
        <taxon>Haloferacaceae</taxon>
        <taxon>Haloplanus</taxon>
    </lineage>
</organism>
<accession>A0A6B9FE20</accession>
<name>A0A6B9FE20_9EURY</name>
<evidence type="ECO:0000313" key="1">
    <source>
        <dbReference type="EMBL" id="QGX94920.1"/>
    </source>
</evidence>
<evidence type="ECO:0008006" key="3">
    <source>
        <dbReference type="Google" id="ProtNLM"/>
    </source>
</evidence>
<protein>
    <recommendedName>
        <fullName evidence="3">Type IV pilin</fullName>
    </recommendedName>
</protein>
<proteinExistence type="predicted"/>
<dbReference type="NCBIfam" id="TIGR02537">
    <property type="entry name" value="arch_flag_Nterm"/>
    <property type="match status" value="1"/>
</dbReference>